<sequence>MRANPDIKCLPSIYVFELSINLTGECVLLPYKTWLVCVSN</sequence>
<protein>
    <submittedName>
        <fullName evidence="1">Uncharacterized protein</fullName>
    </submittedName>
</protein>
<proteinExistence type="predicted"/>
<evidence type="ECO:0000313" key="1">
    <source>
        <dbReference type="EMBL" id="JAH91164.1"/>
    </source>
</evidence>
<accession>A0A0E9WL79</accession>
<organism evidence="1">
    <name type="scientific">Anguilla anguilla</name>
    <name type="common">European freshwater eel</name>
    <name type="synonym">Muraena anguilla</name>
    <dbReference type="NCBI Taxonomy" id="7936"/>
    <lineage>
        <taxon>Eukaryota</taxon>
        <taxon>Metazoa</taxon>
        <taxon>Chordata</taxon>
        <taxon>Craniata</taxon>
        <taxon>Vertebrata</taxon>
        <taxon>Euteleostomi</taxon>
        <taxon>Actinopterygii</taxon>
        <taxon>Neopterygii</taxon>
        <taxon>Teleostei</taxon>
        <taxon>Anguilliformes</taxon>
        <taxon>Anguillidae</taxon>
        <taxon>Anguilla</taxon>
    </lineage>
</organism>
<reference evidence="1" key="2">
    <citation type="journal article" date="2015" name="Fish Shellfish Immunol.">
        <title>Early steps in the European eel (Anguilla anguilla)-Vibrio vulnificus interaction in the gills: Role of the RtxA13 toxin.</title>
        <authorList>
            <person name="Callol A."/>
            <person name="Pajuelo D."/>
            <person name="Ebbesson L."/>
            <person name="Teles M."/>
            <person name="MacKenzie S."/>
            <person name="Amaro C."/>
        </authorList>
    </citation>
    <scope>NUCLEOTIDE SEQUENCE</scope>
</reference>
<reference evidence="1" key="1">
    <citation type="submission" date="2014-11" db="EMBL/GenBank/DDBJ databases">
        <authorList>
            <person name="Amaro Gonzalez C."/>
        </authorList>
    </citation>
    <scope>NUCLEOTIDE SEQUENCE</scope>
</reference>
<dbReference type="EMBL" id="GBXM01017413">
    <property type="protein sequence ID" value="JAH91164.1"/>
    <property type="molecule type" value="Transcribed_RNA"/>
</dbReference>
<name>A0A0E9WL79_ANGAN</name>
<dbReference type="AlphaFoldDB" id="A0A0E9WL79"/>